<dbReference type="PANTHER" id="PTHR36456:SF1">
    <property type="entry name" value="UPF0232 PROTEIN SCO3875"/>
    <property type="match status" value="1"/>
</dbReference>
<name>A0ABW0GNJ9_9MICO</name>
<evidence type="ECO:0000256" key="1">
    <source>
        <dbReference type="SAM" id="MobiDB-lite"/>
    </source>
</evidence>
<evidence type="ECO:0000313" key="2">
    <source>
        <dbReference type="EMBL" id="MFC5381254.1"/>
    </source>
</evidence>
<organism evidence="2 3">
    <name type="scientific">Aquipuribacter nitratireducens</name>
    <dbReference type="NCBI Taxonomy" id="650104"/>
    <lineage>
        <taxon>Bacteria</taxon>
        <taxon>Bacillati</taxon>
        <taxon>Actinomycetota</taxon>
        <taxon>Actinomycetes</taxon>
        <taxon>Micrococcales</taxon>
        <taxon>Intrasporangiaceae</taxon>
        <taxon>Aquipuribacter</taxon>
    </lineage>
</organism>
<dbReference type="PANTHER" id="PTHR36456">
    <property type="entry name" value="UPF0232 PROTEIN SCO3875"/>
    <property type="match status" value="1"/>
</dbReference>
<dbReference type="Proteomes" id="UP001596122">
    <property type="component" value="Unassembled WGS sequence"/>
</dbReference>
<protein>
    <submittedName>
        <fullName evidence="2">DUF721 domain-containing protein</fullName>
    </submittedName>
</protein>
<accession>A0ABW0GNJ9</accession>
<sequence length="198" mass="20378">MTGPSTEEDPGSADDEPDAFAVAWQRALAAARARGHAPAGGVRALGAGGTAVPGGLGGHARFGQGRRRREEVTLSGARADPRDPARLADVATGLVGAAGWTDAVAVGGVMGRWREVVGGEVAGHCVPVGFGDGVLTVRAATTAWATQLRMLVPDVLRRMAEVVGPDVVHHVEVLAPDAPSWHRGRFAVRGRGARDTYG</sequence>
<feature type="region of interest" description="Disordered" evidence="1">
    <location>
        <begin position="47"/>
        <end position="81"/>
    </location>
</feature>
<keyword evidence="3" id="KW-1185">Reference proteome</keyword>
<evidence type="ECO:0000313" key="3">
    <source>
        <dbReference type="Proteomes" id="UP001596122"/>
    </source>
</evidence>
<dbReference type="InterPro" id="IPR007922">
    <property type="entry name" value="DciA-like"/>
</dbReference>
<proteinExistence type="predicted"/>
<comment type="caution">
    <text evidence="2">The sequence shown here is derived from an EMBL/GenBank/DDBJ whole genome shotgun (WGS) entry which is preliminary data.</text>
</comment>
<feature type="compositionally biased region" description="Gly residues" evidence="1">
    <location>
        <begin position="47"/>
        <end position="60"/>
    </location>
</feature>
<dbReference type="EMBL" id="JBHSLD010000009">
    <property type="protein sequence ID" value="MFC5381254.1"/>
    <property type="molecule type" value="Genomic_DNA"/>
</dbReference>
<dbReference type="RefSeq" id="WP_340270713.1">
    <property type="nucleotide sequence ID" value="NZ_JBBEOG010000007.1"/>
</dbReference>
<gene>
    <name evidence="2" type="ORF">ACFPJ6_10670</name>
</gene>
<dbReference type="Pfam" id="PF05258">
    <property type="entry name" value="DciA"/>
    <property type="match status" value="1"/>
</dbReference>
<reference evidence="3" key="1">
    <citation type="journal article" date="2019" name="Int. J. Syst. Evol. Microbiol.">
        <title>The Global Catalogue of Microorganisms (GCM) 10K type strain sequencing project: providing services to taxonomists for standard genome sequencing and annotation.</title>
        <authorList>
            <consortium name="The Broad Institute Genomics Platform"/>
            <consortium name="The Broad Institute Genome Sequencing Center for Infectious Disease"/>
            <person name="Wu L."/>
            <person name="Ma J."/>
        </authorList>
    </citation>
    <scope>NUCLEOTIDE SEQUENCE [LARGE SCALE GENOMIC DNA]</scope>
    <source>
        <strain evidence="3">CCUG 43114</strain>
    </source>
</reference>